<keyword evidence="1 2" id="KW-0647">Proteasome</keyword>
<dbReference type="InterPro" id="IPR000426">
    <property type="entry name" value="Proteasome_asu_N"/>
</dbReference>
<dbReference type="AlphaFoldDB" id="A0AA86P391"/>
<dbReference type="GO" id="GO:0019773">
    <property type="term" value="C:proteasome core complex, alpha-subunit complex"/>
    <property type="evidence" value="ECO:0007669"/>
    <property type="project" value="UniProtKB-UniRule"/>
</dbReference>
<protein>
    <submittedName>
        <fullName evidence="4">20S proteasome alpha subunit 2</fullName>
    </submittedName>
    <submittedName>
        <fullName evidence="5">20S_proteasome alpha subunit 2</fullName>
    </submittedName>
</protein>
<name>A0AA86P391_9EUKA</name>
<sequence length="246" mass="27043">MQELGYSFSLTTFSPTGQLWQIQHALTATNRGRASIGIQGANGVVLLCQRKTDESSEILVDQSTVKLIENIAPHIGITYSGLQADFRPIIAAARENAVLYRATYKEEIPLRLLAKNLAKLFQEKTQEGGVRPFGCSLLLAGYDIIDDGTTKKIPALYQIDPSGSYFKLKAWANGKNNEQTRQQLEKRTDLRTASIDDVVVAGLGLMRENCDVELGAQDIVVGVLGEDMKFQVLSKQVVEGYFSGVE</sequence>
<dbReference type="Pfam" id="PF00227">
    <property type="entry name" value="Proteasome"/>
    <property type="match status" value="1"/>
</dbReference>
<keyword evidence="6" id="KW-1185">Reference proteome</keyword>
<feature type="domain" description="Proteasome alpha-type subunits" evidence="3">
    <location>
        <begin position="6"/>
        <end position="28"/>
    </location>
</feature>
<dbReference type="PROSITE" id="PS51475">
    <property type="entry name" value="PROTEASOME_ALPHA_2"/>
    <property type="match status" value="1"/>
</dbReference>
<dbReference type="SUPFAM" id="SSF56235">
    <property type="entry name" value="N-terminal nucleophile aminohydrolases (Ntn hydrolases)"/>
    <property type="match status" value="1"/>
</dbReference>
<evidence type="ECO:0000313" key="4">
    <source>
        <dbReference type="EMBL" id="CAI9929417.1"/>
    </source>
</evidence>
<reference evidence="5 6" key="2">
    <citation type="submission" date="2024-07" db="EMBL/GenBank/DDBJ databases">
        <authorList>
            <person name="Akdeniz Z."/>
        </authorList>
    </citation>
    <scope>NUCLEOTIDE SEQUENCE [LARGE SCALE GENOMIC DNA]</scope>
</reference>
<proteinExistence type="inferred from homology"/>
<evidence type="ECO:0000259" key="3">
    <source>
        <dbReference type="SMART" id="SM00948"/>
    </source>
</evidence>
<evidence type="ECO:0000256" key="1">
    <source>
        <dbReference type="ARBA" id="ARBA00022942"/>
    </source>
</evidence>
<dbReference type="GO" id="GO:0006511">
    <property type="term" value="P:ubiquitin-dependent protein catabolic process"/>
    <property type="evidence" value="ECO:0007669"/>
    <property type="project" value="InterPro"/>
</dbReference>
<organism evidence="4">
    <name type="scientific">Hexamita inflata</name>
    <dbReference type="NCBI Taxonomy" id="28002"/>
    <lineage>
        <taxon>Eukaryota</taxon>
        <taxon>Metamonada</taxon>
        <taxon>Diplomonadida</taxon>
        <taxon>Hexamitidae</taxon>
        <taxon>Hexamitinae</taxon>
        <taxon>Hexamita</taxon>
    </lineage>
</organism>
<dbReference type="EMBL" id="CAXDID020000319">
    <property type="protein sequence ID" value="CAL6076306.1"/>
    <property type="molecule type" value="Genomic_DNA"/>
</dbReference>
<dbReference type="SMART" id="SM00948">
    <property type="entry name" value="Proteasome_A_N"/>
    <property type="match status" value="1"/>
</dbReference>
<dbReference type="InterPro" id="IPR050115">
    <property type="entry name" value="Proteasome_alpha"/>
</dbReference>
<dbReference type="InterPro" id="IPR029055">
    <property type="entry name" value="Ntn_hydrolases_N"/>
</dbReference>
<evidence type="ECO:0000313" key="6">
    <source>
        <dbReference type="Proteomes" id="UP001642409"/>
    </source>
</evidence>
<dbReference type="PANTHER" id="PTHR11599">
    <property type="entry name" value="PROTEASOME SUBUNIT ALPHA/BETA"/>
    <property type="match status" value="1"/>
</dbReference>
<dbReference type="InterPro" id="IPR001353">
    <property type="entry name" value="Proteasome_sua/b"/>
</dbReference>
<reference evidence="4" key="1">
    <citation type="submission" date="2023-06" db="EMBL/GenBank/DDBJ databases">
        <authorList>
            <person name="Kurt Z."/>
        </authorList>
    </citation>
    <scope>NUCLEOTIDE SEQUENCE</scope>
</reference>
<dbReference type="Proteomes" id="UP001642409">
    <property type="component" value="Unassembled WGS sequence"/>
</dbReference>
<dbReference type="Gene3D" id="3.60.20.10">
    <property type="entry name" value="Glutamine Phosphoribosylpyrophosphate, subunit 1, domain 1"/>
    <property type="match status" value="1"/>
</dbReference>
<accession>A0AA86P391</accession>
<evidence type="ECO:0000256" key="2">
    <source>
        <dbReference type="PROSITE-ProRule" id="PRU00808"/>
    </source>
</evidence>
<gene>
    <name evidence="4" type="ORF">HINF_LOCUS17062</name>
    <name evidence="5" type="ORF">HINF_LOCUS57626</name>
</gene>
<comment type="caution">
    <text evidence="4">The sequence shown here is derived from an EMBL/GenBank/DDBJ whole genome shotgun (WGS) entry which is preliminary data.</text>
</comment>
<dbReference type="Pfam" id="PF10584">
    <property type="entry name" value="Proteasome_A_N"/>
    <property type="match status" value="1"/>
</dbReference>
<dbReference type="EMBL" id="CATOUU010000435">
    <property type="protein sequence ID" value="CAI9929417.1"/>
    <property type="molecule type" value="Genomic_DNA"/>
</dbReference>
<dbReference type="InterPro" id="IPR023332">
    <property type="entry name" value="Proteasome_alpha-type"/>
</dbReference>
<comment type="similarity">
    <text evidence="2">Belongs to the peptidase T1A family.</text>
</comment>
<evidence type="ECO:0000313" key="5">
    <source>
        <dbReference type="EMBL" id="CAL6076306.1"/>
    </source>
</evidence>